<dbReference type="NCBIfam" id="TIGR00051">
    <property type="entry name" value="YbgC/FadM family acyl-CoA thioesterase"/>
    <property type="match status" value="1"/>
</dbReference>
<reference evidence="4 5" key="1">
    <citation type="journal article" date="2018" name="Int. J. Syst. Evol. Microbiol.">
        <title>Parvibium lacunae gen. nov., sp. nov., a new member of the family Alcaligenaceae isolated from a freshwater pond.</title>
        <authorList>
            <person name="Chen W.M."/>
            <person name="Xie P.B."/>
            <person name="Hsu M.Y."/>
            <person name="Sheu S.Y."/>
        </authorList>
    </citation>
    <scope>NUCLEOTIDE SEQUENCE [LARGE SCALE GENOMIC DNA]</scope>
    <source>
        <strain evidence="4 5">KMB9</strain>
    </source>
</reference>
<evidence type="ECO:0000256" key="2">
    <source>
        <dbReference type="ARBA" id="ARBA00022801"/>
    </source>
</evidence>
<dbReference type="SUPFAM" id="SSF54637">
    <property type="entry name" value="Thioesterase/thiol ester dehydrase-isomerase"/>
    <property type="match status" value="1"/>
</dbReference>
<dbReference type="PANTHER" id="PTHR31793:SF37">
    <property type="entry name" value="ACYL-COA THIOESTER HYDROLASE YBGC"/>
    <property type="match status" value="1"/>
</dbReference>
<dbReference type="Pfam" id="PF03061">
    <property type="entry name" value="4HBT"/>
    <property type="match status" value="1"/>
</dbReference>
<dbReference type="PANTHER" id="PTHR31793">
    <property type="entry name" value="4-HYDROXYBENZOYL-COA THIOESTERASE FAMILY MEMBER"/>
    <property type="match status" value="1"/>
</dbReference>
<dbReference type="InterPro" id="IPR050563">
    <property type="entry name" value="4-hydroxybenzoyl-CoA_TE"/>
</dbReference>
<dbReference type="Proteomes" id="UP000252357">
    <property type="component" value="Unassembled WGS sequence"/>
</dbReference>
<feature type="domain" description="Thioesterase" evidence="3">
    <location>
        <begin position="23"/>
        <end position="107"/>
    </location>
</feature>
<dbReference type="FunFam" id="3.10.129.10:FF:000004">
    <property type="entry name" value="Tol-pal system-associated acyl-CoA thioesterase"/>
    <property type="match status" value="1"/>
</dbReference>
<dbReference type="OrthoDB" id="9808429at2"/>
<keyword evidence="5" id="KW-1185">Reference proteome</keyword>
<dbReference type="EMBL" id="QPGB01000002">
    <property type="protein sequence ID" value="RCS58104.1"/>
    <property type="molecule type" value="Genomic_DNA"/>
</dbReference>
<evidence type="ECO:0000256" key="1">
    <source>
        <dbReference type="ARBA" id="ARBA00005953"/>
    </source>
</evidence>
<protein>
    <recommendedName>
        <fullName evidence="3">Thioesterase domain-containing protein</fullName>
    </recommendedName>
</protein>
<comment type="similarity">
    <text evidence="1">Belongs to the 4-hydroxybenzoyl-CoA thioesterase family.</text>
</comment>
<dbReference type="AlphaFoldDB" id="A0A368L3G8"/>
<dbReference type="PIRSF" id="PIRSF003230">
    <property type="entry name" value="YbgC"/>
    <property type="match status" value="1"/>
</dbReference>
<name>A0A368L3G8_9BURK</name>
<comment type="caution">
    <text evidence="4">The sequence shown here is derived from an EMBL/GenBank/DDBJ whole genome shotgun (WGS) entry which is preliminary data.</text>
</comment>
<dbReference type="RefSeq" id="WP_114402190.1">
    <property type="nucleotide sequence ID" value="NZ_QPGB01000002.1"/>
</dbReference>
<accession>A0A368L3G8</accession>
<dbReference type="CDD" id="cd00586">
    <property type="entry name" value="4HBT"/>
    <property type="match status" value="1"/>
</dbReference>
<dbReference type="InterPro" id="IPR029069">
    <property type="entry name" value="HotDog_dom_sf"/>
</dbReference>
<evidence type="ECO:0000259" key="3">
    <source>
        <dbReference type="Pfam" id="PF03061"/>
    </source>
</evidence>
<sequence>MSLLPPSHFNHQVRIYFEDTDAGGVIYHASYVRFYERARTEWLRAQGHHQTELLEGHDGGNGKFGFVVVKMELDYLRAGRLDDLLTISVVVEAVGNASVTLKQETYCIESGGKVLAEPRLLNRAQVKLVYVDLIKMKPLAIAQPFRSLFTAALQDT</sequence>
<dbReference type="InterPro" id="IPR006683">
    <property type="entry name" value="Thioestr_dom"/>
</dbReference>
<dbReference type="Gene3D" id="3.10.129.10">
    <property type="entry name" value="Hotdog Thioesterase"/>
    <property type="match status" value="1"/>
</dbReference>
<evidence type="ECO:0000313" key="4">
    <source>
        <dbReference type="EMBL" id="RCS58104.1"/>
    </source>
</evidence>
<proteinExistence type="inferred from homology"/>
<dbReference type="GO" id="GO:0047617">
    <property type="term" value="F:fatty acyl-CoA hydrolase activity"/>
    <property type="evidence" value="ECO:0007669"/>
    <property type="project" value="TreeGrafter"/>
</dbReference>
<dbReference type="InterPro" id="IPR006684">
    <property type="entry name" value="YbgC/YbaW"/>
</dbReference>
<gene>
    <name evidence="4" type="ORF">DU000_04495</name>
</gene>
<keyword evidence="2" id="KW-0378">Hydrolase</keyword>
<evidence type="ECO:0000313" key="5">
    <source>
        <dbReference type="Proteomes" id="UP000252357"/>
    </source>
</evidence>
<organism evidence="4 5">
    <name type="scientific">Parvibium lacunae</name>
    <dbReference type="NCBI Taxonomy" id="1888893"/>
    <lineage>
        <taxon>Bacteria</taxon>
        <taxon>Pseudomonadati</taxon>
        <taxon>Pseudomonadota</taxon>
        <taxon>Betaproteobacteria</taxon>
        <taxon>Burkholderiales</taxon>
        <taxon>Alcaligenaceae</taxon>
        <taxon>Parvibium</taxon>
    </lineage>
</organism>